<proteinExistence type="predicted"/>
<evidence type="ECO:0000256" key="1">
    <source>
        <dbReference type="ARBA" id="ARBA00004613"/>
    </source>
</evidence>
<dbReference type="SUPFAM" id="SSF51120">
    <property type="entry name" value="beta-Roll"/>
    <property type="match status" value="5"/>
</dbReference>
<organism evidence="3 4">
    <name type="scientific">Urbifossiella limnaea</name>
    <dbReference type="NCBI Taxonomy" id="2528023"/>
    <lineage>
        <taxon>Bacteria</taxon>
        <taxon>Pseudomonadati</taxon>
        <taxon>Planctomycetota</taxon>
        <taxon>Planctomycetia</taxon>
        <taxon>Gemmatales</taxon>
        <taxon>Gemmataceae</taxon>
        <taxon>Urbifossiella</taxon>
    </lineage>
</organism>
<dbReference type="GO" id="GO:0005576">
    <property type="term" value="C:extracellular region"/>
    <property type="evidence" value="ECO:0007669"/>
    <property type="project" value="UniProtKB-SubCell"/>
</dbReference>
<dbReference type="Pfam" id="PF00353">
    <property type="entry name" value="HemolysinCabind"/>
    <property type="match status" value="8"/>
</dbReference>
<dbReference type="Proteomes" id="UP000319576">
    <property type="component" value="Chromosome"/>
</dbReference>
<dbReference type="OrthoDB" id="292013at2"/>
<dbReference type="PRINTS" id="PR00313">
    <property type="entry name" value="CABNDNGRPT"/>
</dbReference>
<evidence type="ECO:0000313" key="3">
    <source>
        <dbReference type="EMBL" id="QDU22863.1"/>
    </source>
</evidence>
<gene>
    <name evidence="3" type="primary">hlyA_4</name>
    <name evidence="3" type="ORF">ETAA1_48520</name>
</gene>
<dbReference type="RefSeq" id="WP_145242955.1">
    <property type="nucleotide sequence ID" value="NZ_CP036273.1"/>
</dbReference>
<protein>
    <submittedName>
        <fullName evidence="3">Hemolysin, plasmid</fullName>
    </submittedName>
</protein>
<dbReference type="Gene3D" id="2.150.10.10">
    <property type="entry name" value="Serralysin-like metalloprotease, C-terminal"/>
    <property type="match status" value="4"/>
</dbReference>
<keyword evidence="2" id="KW-0964">Secreted</keyword>
<comment type="subcellular location">
    <subcellularLocation>
        <location evidence="1">Secreted</location>
    </subcellularLocation>
</comment>
<dbReference type="PANTHER" id="PTHR38340:SF1">
    <property type="entry name" value="S-LAYER PROTEIN"/>
    <property type="match status" value="1"/>
</dbReference>
<dbReference type="PANTHER" id="PTHR38340">
    <property type="entry name" value="S-LAYER PROTEIN"/>
    <property type="match status" value="1"/>
</dbReference>
<dbReference type="InterPro" id="IPR011049">
    <property type="entry name" value="Serralysin-like_metalloprot_C"/>
</dbReference>
<dbReference type="InterPro" id="IPR001343">
    <property type="entry name" value="Hemolysn_Ca-bd"/>
</dbReference>
<dbReference type="EMBL" id="CP036273">
    <property type="protein sequence ID" value="QDU22863.1"/>
    <property type="molecule type" value="Genomic_DNA"/>
</dbReference>
<dbReference type="AlphaFoldDB" id="A0A517XZF6"/>
<dbReference type="KEGG" id="uli:ETAA1_48520"/>
<reference evidence="3 4" key="1">
    <citation type="submission" date="2019-02" db="EMBL/GenBank/DDBJ databases">
        <title>Deep-cultivation of Planctomycetes and their phenomic and genomic characterization uncovers novel biology.</title>
        <authorList>
            <person name="Wiegand S."/>
            <person name="Jogler M."/>
            <person name="Boedeker C."/>
            <person name="Pinto D."/>
            <person name="Vollmers J."/>
            <person name="Rivas-Marin E."/>
            <person name="Kohn T."/>
            <person name="Peeters S.H."/>
            <person name="Heuer A."/>
            <person name="Rast P."/>
            <person name="Oberbeckmann S."/>
            <person name="Bunk B."/>
            <person name="Jeske O."/>
            <person name="Meyerdierks A."/>
            <person name="Storesund J.E."/>
            <person name="Kallscheuer N."/>
            <person name="Luecker S."/>
            <person name="Lage O.M."/>
            <person name="Pohl T."/>
            <person name="Merkel B.J."/>
            <person name="Hornburger P."/>
            <person name="Mueller R.-W."/>
            <person name="Bruemmer F."/>
            <person name="Labrenz M."/>
            <person name="Spormann A.M."/>
            <person name="Op den Camp H."/>
            <person name="Overmann J."/>
            <person name="Amann R."/>
            <person name="Jetten M.S.M."/>
            <person name="Mascher T."/>
            <person name="Medema M.H."/>
            <person name="Devos D.P."/>
            <person name="Kaster A.-K."/>
            <person name="Ovreas L."/>
            <person name="Rohde M."/>
            <person name="Galperin M.Y."/>
            <person name="Jogler C."/>
        </authorList>
    </citation>
    <scope>NUCLEOTIDE SEQUENCE [LARGE SCALE GENOMIC DNA]</scope>
    <source>
        <strain evidence="3 4">ETA_A1</strain>
    </source>
</reference>
<accession>A0A517XZF6</accession>
<sequence>MLRALFRALLRGSARRSYRSGRPVRFAPAVHGLEAREVPAVVATFSAGVLSVFGDNFDNTITVSRDAAGKVLVNGGAVAVTGGTATVANTSLVQVFGQGGSDTITLNEANGALPRANLFGGAGSDVLTGGSGADMLFGQAGNDILLGKGGADFLFGGADNDTLTGGDADDQVFGEAGNDRMVWNPGDDTDLNEGGAGTDTVEVNGGNGAEVFTVTANGTRVRFDRLDPAPFSIDVGTSEELVLNASGGDDRFSATGNLAALIAITVDGGTGNDTILGSNGVDLLLGGDGDDFVDGQQGNDVVLMGAGNDVFQWDPGDGSDVVEGEAGTDRLLFNGSAGSEAFDLSANGGRLRFTRNLGNIVMDVNDVEAVDLNVFAGTDTVTVGNLAATDVTQVNVNLAAPGGAGDAAADTVTVTGTGGDDVIDVFGSGSAYSVLGLHAVVNVTATEGANDALVINALGGDDGVTATTLPAGVVKLTIDGGDGGDVLLGSQGADTFFAGAGYDFVFGDNGNDVAFLGAGNDVFQWNPGDGNDTIEGQDGTDRLLFFGANIAENITIAANGGRVLFLRDVASVTMDLKDTEAIEFRALGGADNVVVGDLTGTDVTRIDVDLRGPNGGGDGAADTVTVNGTNGADVFGAAGDAGGVTVFGLSAAVNVFFPEAANDRLTLNGQGGDDVINATSLEADGLQLTMNGGLGNDLLVGSEGNDLVTGGDGTDTALLGAGGDVFVWNPGDDNDVVEGQDGHDELRFNGANISEQIGITANGGRVLFTRDVAAVVMDLNDTEVVTFNAVGGADTITVGDLTGTDVTEVNLNLGGADGAADNVIVTGTSGDDVALLAGDAAGVSVFGLAAQVNLFGFEAANDRVRVNALAGDDVVEASGLAAGSIQLTADGGDGDDVIIGGAGNDVLLGGAGDDVLVGGPGADVLDGGLGDNILIQD</sequence>
<keyword evidence="4" id="KW-1185">Reference proteome</keyword>
<dbReference type="InterPro" id="IPR018511">
    <property type="entry name" value="Hemolysin-typ_Ca-bd_CS"/>
</dbReference>
<evidence type="ECO:0000256" key="2">
    <source>
        <dbReference type="ARBA" id="ARBA00022525"/>
    </source>
</evidence>
<dbReference type="GO" id="GO:0005509">
    <property type="term" value="F:calcium ion binding"/>
    <property type="evidence" value="ECO:0007669"/>
    <property type="project" value="InterPro"/>
</dbReference>
<evidence type="ECO:0000313" key="4">
    <source>
        <dbReference type="Proteomes" id="UP000319576"/>
    </source>
</evidence>
<name>A0A517XZF6_9BACT</name>
<dbReference type="PROSITE" id="PS00330">
    <property type="entry name" value="HEMOLYSIN_CALCIUM"/>
    <property type="match status" value="4"/>
</dbReference>
<dbReference type="InterPro" id="IPR050557">
    <property type="entry name" value="RTX_toxin/Mannuronan_C5-epim"/>
</dbReference>